<dbReference type="AlphaFoldDB" id="A0AAP9HGJ1"/>
<proteinExistence type="predicted"/>
<dbReference type="EMBL" id="CP022954">
    <property type="protein sequence ID" value="QGV17067.1"/>
    <property type="molecule type" value="Genomic_DNA"/>
</dbReference>
<protein>
    <submittedName>
        <fullName evidence="1">Uncharacterized protein</fullName>
    </submittedName>
</protein>
<dbReference type="Proteomes" id="UP000423274">
    <property type="component" value="Chromosome"/>
</dbReference>
<reference evidence="1 2" key="1">
    <citation type="submission" date="2017-08" db="EMBL/GenBank/DDBJ databases">
        <title>Genome sequence, comparative genomics and functional analysis of the highly adhesive Lactobacillus paracasei Kobulty strain.</title>
        <authorList>
            <person name="Koryszewska-Baginska A."/>
            <person name="Grynberg M."/>
            <person name="Aleksandrzak-Piekarczyk T."/>
        </authorList>
    </citation>
    <scope>NUCLEOTIDE SEQUENCE [LARGE SCALE GENOMIC DNA]</scope>
    <source>
        <strain evidence="1 2">IBB3423</strain>
    </source>
</reference>
<gene>
    <name evidence="1" type="ORF">LCAKO_0490</name>
</gene>
<sequence>MTLFHQPGFLQRLRQGYSSSQSVVFINVIQLALKVALSNT</sequence>
<accession>A0AAP9HGJ1</accession>
<evidence type="ECO:0000313" key="2">
    <source>
        <dbReference type="Proteomes" id="UP000423274"/>
    </source>
</evidence>
<evidence type="ECO:0000313" key="1">
    <source>
        <dbReference type="EMBL" id="QGV17067.1"/>
    </source>
</evidence>
<name>A0AAP9HGJ1_LACPA</name>
<organism evidence="1 2">
    <name type="scientific">Lacticaseibacillus paracasei subsp. paracasei</name>
    <dbReference type="NCBI Taxonomy" id="47714"/>
    <lineage>
        <taxon>Bacteria</taxon>
        <taxon>Bacillati</taxon>
        <taxon>Bacillota</taxon>
        <taxon>Bacilli</taxon>
        <taxon>Lactobacillales</taxon>
        <taxon>Lactobacillaceae</taxon>
        <taxon>Lacticaseibacillus</taxon>
    </lineage>
</organism>